<comment type="caution">
    <text evidence="1">The sequence shown here is derived from an EMBL/GenBank/DDBJ whole genome shotgun (WGS) entry which is preliminary data.</text>
</comment>
<dbReference type="Proteomes" id="UP001195483">
    <property type="component" value="Unassembled WGS sequence"/>
</dbReference>
<protein>
    <submittedName>
        <fullName evidence="1">Uncharacterized protein</fullName>
    </submittedName>
</protein>
<reference evidence="1" key="2">
    <citation type="journal article" date="2021" name="Genome Biol. Evol.">
        <title>Developing a high-quality reference genome for a parasitic bivalve with doubly uniparental inheritance (Bivalvia: Unionida).</title>
        <authorList>
            <person name="Smith C.H."/>
        </authorList>
    </citation>
    <scope>NUCLEOTIDE SEQUENCE</scope>
    <source>
        <strain evidence="1">CHS0354</strain>
        <tissue evidence="1">Mantle</tissue>
    </source>
</reference>
<gene>
    <name evidence="1" type="ORF">CHS0354_018432</name>
</gene>
<dbReference type="EMBL" id="JAEAOA010001141">
    <property type="protein sequence ID" value="KAK3606838.1"/>
    <property type="molecule type" value="Genomic_DNA"/>
</dbReference>
<reference evidence="1" key="3">
    <citation type="submission" date="2023-05" db="EMBL/GenBank/DDBJ databases">
        <authorList>
            <person name="Smith C.H."/>
        </authorList>
    </citation>
    <scope>NUCLEOTIDE SEQUENCE</scope>
    <source>
        <strain evidence="1">CHS0354</strain>
        <tissue evidence="1">Mantle</tissue>
    </source>
</reference>
<sequence>MDIEQQMEALRASLDPESFRYKTLESAARFKAGWADLAGKLSEVLQQELYKGWGYDTFEQYCRLEIRITKKTALKLTGAWDFFQDEQKIQASGVQAKAVPDLRALELLQKAKADDRWAPETNWKKRYREFSRMLGALPPVKLPGQDIADAAQKLQRLLEKAHAPDDVMRALDIITDFAAELNLSAEPGDNN</sequence>
<dbReference type="AlphaFoldDB" id="A0AAE0W9A6"/>
<proteinExistence type="predicted"/>
<accession>A0AAE0W9A6</accession>
<evidence type="ECO:0000313" key="2">
    <source>
        <dbReference type="Proteomes" id="UP001195483"/>
    </source>
</evidence>
<reference evidence="1" key="1">
    <citation type="journal article" date="2021" name="Genome Biol. Evol.">
        <title>A High-Quality Reference Genome for a Parasitic Bivalve with Doubly Uniparental Inheritance (Bivalvia: Unionida).</title>
        <authorList>
            <person name="Smith C.H."/>
        </authorList>
    </citation>
    <scope>NUCLEOTIDE SEQUENCE</scope>
    <source>
        <strain evidence="1">CHS0354</strain>
    </source>
</reference>
<evidence type="ECO:0000313" key="1">
    <source>
        <dbReference type="EMBL" id="KAK3606838.1"/>
    </source>
</evidence>
<organism evidence="1 2">
    <name type="scientific">Potamilus streckersoni</name>
    <dbReference type="NCBI Taxonomy" id="2493646"/>
    <lineage>
        <taxon>Eukaryota</taxon>
        <taxon>Metazoa</taxon>
        <taxon>Spiralia</taxon>
        <taxon>Lophotrochozoa</taxon>
        <taxon>Mollusca</taxon>
        <taxon>Bivalvia</taxon>
        <taxon>Autobranchia</taxon>
        <taxon>Heteroconchia</taxon>
        <taxon>Palaeoheterodonta</taxon>
        <taxon>Unionida</taxon>
        <taxon>Unionoidea</taxon>
        <taxon>Unionidae</taxon>
        <taxon>Ambleminae</taxon>
        <taxon>Lampsilini</taxon>
        <taxon>Potamilus</taxon>
    </lineage>
</organism>
<name>A0AAE0W9A6_9BIVA</name>
<keyword evidence="2" id="KW-1185">Reference proteome</keyword>